<dbReference type="Proteomes" id="UP001279660">
    <property type="component" value="Unassembled WGS sequence"/>
</dbReference>
<comment type="caution">
    <text evidence="1">The sequence shown here is derived from an EMBL/GenBank/DDBJ whole genome shotgun (WGS) entry which is preliminary data.</text>
</comment>
<organism evidence="1 2">
    <name type="scientific">Sphingomonas echinoides</name>
    <dbReference type="NCBI Taxonomy" id="59803"/>
    <lineage>
        <taxon>Bacteria</taxon>
        <taxon>Pseudomonadati</taxon>
        <taxon>Pseudomonadota</taxon>
        <taxon>Alphaproteobacteria</taxon>
        <taxon>Sphingomonadales</taxon>
        <taxon>Sphingomonadaceae</taxon>
        <taxon>Sphingomonas</taxon>
    </lineage>
</organism>
<protein>
    <recommendedName>
        <fullName evidence="3">ApeA N-terminal domain-containing protein</fullName>
    </recommendedName>
</protein>
<reference evidence="1 2" key="1">
    <citation type="submission" date="2023-11" db="EMBL/GenBank/DDBJ databases">
        <title>MicrobeMod: A computational toolkit for identifying prokaryotic methylation and restriction-modification with nanopore sequencing.</title>
        <authorList>
            <person name="Crits-Christoph A."/>
            <person name="Kang S.C."/>
            <person name="Lee H."/>
            <person name="Ostrov N."/>
        </authorList>
    </citation>
    <scope>NUCLEOTIDE SEQUENCE [LARGE SCALE GENOMIC DNA]</scope>
    <source>
        <strain evidence="1 2">ATCC 14820</strain>
    </source>
</reference>
<accession>A0ABU4PQ41</accession>
<sequence length="209" mass="23348">MPNANERNRAMHLFRTLIGDVIAARERLDVNDTQTGRRDVVRASLAAIEGEVWLAREHIRETLRDFDDLSPLADLALGEKTYVVTENGKILEQTKSVPLPTAIRLIVAQAQIICPELSVDFNTIGWSNLREAVSIRNRITHPRPESDLNVSDEELHAVSSGLFWLLATIEYIMASTNLALVEARTILDQLLVGDADVLTQYYAALSRDS</sequence>
<dbReference type="EMBL" id="JAWXXV010000001">
    <property type="protein sequence ID" value="MDX5986270.1"/>
    <property type="molecule type" value="Genomic_DNA"/>
</dbReference>
<name>A0ABU4PQ41_9SPHN</name>
<keyword evidence="2" id="KW-1185">Reference proteome</keyword>
<evidence type="ECO:0000313" key="1">
    <source>
        <dbReference type="EMBL" id="MDX5986270.1"/>
    </source>
</evidence>
<evidence type="ECO:0008006" key="3">
    <source>
        <dbReference type="Google" id="ProtNLM"/>
    </source>
</evidence>
<gene>
    <name evidence="1" type="ORF">SIL82_18585</name>
</gene>
<proteinExistence type="predicted"/>
<dbReference type="RefSeq" id="WP_010406478.1">
    <property type="nucleotide sequence ID" value="NZ_JAWXXV010000001.1"/>
</dbReference>
<evidence type="ECO:0000313" key="2">
    <source>
        <dbReference type="Proteomes" id="UP001279660"/>
    </source>
</evidence>